<name>A0A919EAX9_9PROT</name>
<proteinExistence type="predicted"/>
<organism evidence="1 2">
    <name type="scientific">Kordiimonas sediminis</name>
    <dbReference type="NCBI Taxonomy" id="1735581"/>
    <lineage>
        <taxon>Bacteria</taxon>
        <taxon>Pseudomonadati</taxon>
        <taxon>Pseudomonadota</taxon>
        <taxon>Alphaproteobacteria</taxon>
        <taxon>Kordiimonadales</taxon>
        <taxon>Kordiimonadaceae</taxon>
        <taxon>Kordiimonas</taxon>
    </lineage>
</organism>
<reference evidence="1" key="2">
    <citation type="submission" date="2020-09" db="EMBL/GenBank/DDBJ databases">
        <authorList>
            <person name="Sun Q."/>
            <person name="Kim S."/>
        </authorList>
    </citation>
    <scope>NUCLEOTIDE SEQUENCE</scope>
    <source>
        <strain evidence="1">KCTC 42590</strain>
    </source>
</reference>
<sequence>MIVARPLVVKPQLLINVMPKCSPHKSDTAPTWTLWFHYTQRAHRKLTVELDTIDLRAAYPMLNSTS</sequence>
<evidence type="ECO:0000313" key="1">
    <source>
        <dbReference type="EMBL" id="GHF31378.1"/>
    </source>
</evidence>
<accession>A0A919EAX9</accession>
<evidence type="ECO:0000313" key="2">
    <source>
        <dbReference type="Proteomes" id="UP000630923"/>
    </source>
</evidence>
<protein>
    <submittedName>
        <fullName evidence="1">Uncharacterized protein</fullName>
    </submittedName>
</protein>
<dbReference type="AlphaFoldDB" id="A0A919EAX9"/>
<keyword evidence="2" id="KW-1185">Reference proteome</keyword>
<dbReference type="Proteomes" id="UP000630923">
    <property type="component" value="Unassembled WGS sequence"/>
</dbReference>
<gene>
    <name evidence="1" type="ORF">GCM10017044_28660</name>
</gene>
<dbReference type="EMBL" id="BNCI01000002">
    <property type="protein sequence ID" value="GHF31378.1"/>
    <property type="molecule type" value="Genomic_DNA"/>
</dbReference>
<reference evidence="1" key="1">
    <citation type="journal article" date="2014" name="Int. J. Syst. Evol. Microbiol.">
        <title>Complete genome sequence of Corynebacterium casei LMG S-19264T (=DSM 44701T), isolated from a smear-ripened cheese.</title>
        <authorList>
            <consortium name="US DOE Joint Genome Institute (JGI-PGF)"/>
            <person name="Walter F."/>
            <person name="Albersmeier A."/>
            <person name="Kalinowski J."/>
            <person name="Ruckert C."/>
        </authorList>
    </citation>
    <scope>NUCLEOTIDE SEQUENCE</scope>
    <source>
        <strain evidence="1">KCTC 42590</strain>
    </source>
</reference>
<comment type="caution">
    <text evidence="1">The sequence shown here is derived from an EMBL/GenBank/DDBJ whole genome shotgun (WGS) entry which is preliminary data.</text>
</comment>